<dbReference type="EMBL" id="UAVY01000010">
    <property type="protein sequence ID" value="SQB40378.1"/>
    <property type="molecule type" value="Genomic_DNA"/>
</dbReference>
<gene>
    <name evidence="1" type="ORF">NCTC10786_05479</name>
</gene>
<name>A0A2X2WHM9_CITKO</name>
<reference evidence="1 2" key="1">
    <citation type="submission" date="2018-06" db="EMBL/GenBank/DDBJ databases">
        <authorList>
            <consortium name="Pathogen Informatics"/>
            <person name="Doyle S."/>
        </authorList>
    </citation>
    <scope>NUCLEOTIDE SEQUENCE [LARGE SCALE GENOMIC DNA]</scope>
    <source>
        <strain evidence="1 2">NCTC10786</strain>
    </source>
</reference>
<evidence type="ECO:0000313" key="1">
    <source>
        <dbReference type="EMBL" id="SQB40378.1"/>
    </source>
</evidence>
<proteinExistence type="predicted"/>
<evidence type="ECO:0000313" key="2">
    <source>
        <dbReference type="Proteomes" id="UP000251584"/>
    </source>
</evidence>
<sequence>MRQQHDMEQARLRVQAEPSAENKKWLKIQTAIYNVIR</sequence>
<organism evidence="1 2">
    <name type="scientific">Citrobacter koseri</name>
    <name type="common">Citrobacter diversus</name>
    <dbReference type="NCBI Taxonomy" id="545"/>
    <lineage>
        <taxon>Bacteria</taxon>
        <taxon>Pseudomonadati</taxon>
        <taxon>Pseudomonadota</taxon>
        <taxon>Gammaproteobacteria</taxon>
        <taxon>Enterobacterales</taxon>
        <taxon>Enterobacteriaceae</taxon>
        <taxon>Citrobacter</taxon>
    </lineage>
</organism>
<accession>A0A2X2WHM9</accession>
<dbReference type="Proteomes" id="UP000251584">
    <property type="component" value="Unassembled WGS sequence"/>
</dbReference>
<dbReference type="AlphaFoldDB" id="A0A2X2WHM9"/>
<protein>
    <submittedName>
        <fullName evidence="1">Uncharacterized protein</fullName>
    </submittedName>
</protein>